<organism evidence="2 3">
    <name type="scientific">Candidatus Planktophila lacus</name>
    <dbReference type="NCBI Taxonomy" id="1884913"/>
    <lineage>
        <taxon>Bacteria</taxon>
        <taxon>Bacillati</taxon>
        <taxon>Actinomycetota</taxon>
        <taxon>Actinomycetes</taxon>
        <taxon>Candidatus Nanopelagicales</taxon>
        <taxon>Candidatus Nanopelagicaceae</taxon>
        <taxon>Candidatus Planktophila</taxon>
    </lineage>
</organism>
<keyword evidence="3" id="KW-1185">Reference proteome</keyword>
<dbReference type="InterPro" id="IPR009825">
    <property type="entry name" value="ECF_substrate-spec-like"/>
</dbReference>
<keyword evidence="1" id="KW-1133">Transmembrane helix</keyword>
<protein>
    <submittedName>
        <fullName evidence="2">Energy-coupling factor transport system substrate-specific component</fullName>
    </submittedName>
</protein>
<dbReference type="GO" id="GO:0016020">
    <property type="term" value="C:membrane"/>
    <property type="evidence" value="ECO:0007669"/>
    <property type="project" value="InterPro"/>
</dbReference>
<feature type="transmembrane region" description="Helical" evidence="1">
    <location>
        <begin position="134"/>
        <end position="153"/>
    </location>
</feature>
<dbReference type="AlphaFoldDB" id="A0AAC9YR20"/>
<reference evidence="2 3" key="1">
    <citation type="submission" date="2016-07" db="EMBL/GenBank/DDBJ databases">
        <title>High microdiversification within the ubiquitous acI lineage of Actinobacteria.</title>
        <authorList>
            <person name="Neuenschwander S.M."/>
            <person name="Salcher M."/>
            <person name="Ghai R."/>
            <person name="Pernthaler J."/>
        </authorList>
    </citation>
    <scope>NUCLEOTIDE SEQUENCE [LARGE SCALE GENOMIC DNA]</scope>
    <source>
        <strain evidence="2">MMS-21-148</strain>
    </source>
</reference>
<feature type="transmembrane region" description="Helical" evidence="1">
    <location>
        <begin position="226"/>
        <end position="247"/>
    </location>
</feature>
<dbReference type="Gene3D" id="1.10.1760.20">
    <property type="match status" value="1"/>
</dbReference>
<accession>A0AAC9YR20</accession>
<feature type="transmembrane region" description="Helical" evidence="1">
    <location>
        <begin position="102"/>
        <end position="128"/>
    </location>
</feature>
<keyword evidence="1" id="KW-0472">Membrane</keyword>
<evidence type="ECO:0000313" key="2">
    <source>
        <dbReference type="EMBL" id="ASY10703.1"/>
    </source>
</evidence>
<proteinExistence type="predicted"/>
<dbReference type="EMBL" id="CP016769">
    <property type="protein sequence ID" value="ASY10703.1"/>
    <property type="molecule type" value="Genomic_DNA"/>
</dbReference>
<dbReference type="InterPro" id="IPR017196">
    <property type="entry name" value="ECF_substrate-spec_UCP037395"/>
</dbReference>
<dbReference type="Pfam" id="PF07155">
    <property type="entry name" value="ECF-ribofla_trS"/>
    <property type="match status" value="1"/>
</dbReference>
<dbReference type="RefSeq" id="WP_095671192.1">
    <property type="nucleotide sequence ID" value="NZ_CP016769.1"/>
</dbReference>
<dbReference type="PIRSF" id="PIRSF037395">
    <property type="entry name" value="UCP037395_ABCper"/>
    <property type="match status" value="1"/>
</dbReference>
<keyword evidence="1" id="KW-0812">Transmembrane</keyword>
<feature type="transmembrane region" description="Helical" evidence="1">
    <location>
        <begin position="165"/>
        <end position="183"/>
    </location>
</feature>
<feature type="transmembrane region" description="Helical" evidence="1">
    <location>
        <begin position="71"/>
        <end position="90"/>
    </location>
</feature>
<feature type="transmembrane region" description="Helical" evidence="1">
    <location>
        <begin position="17"/>
        <end position="35"/>
    </location>
</feature>
<evidence type="ECO:0000313" key="3">
    <source>
        <dbReference type="Proteomes" id="UP000217144"/>
    </source>
</evidence>
<evidence type="ECO:0000256" key="1">
    <source>
        <dbReference type="SAM" id="Phobius"/>
    </source>
</evidence>
<gene>
    <name evidence="2" type="ORF">A1s21148_04105</name>
</gene>
<dbReference type="Proteomes" id="UP000217144">
    <property type="component" value="Chromosome"/>
</dbReference>
<feature type="transmembrane region" description="Helical" evidence="1">
    <location>
        <begin position="47"/>
        <end position="65"/>
    </location>
</feature>
<name>A0AAC9YR20_9ACTN</name>
<sequence length="267" mass="28877">MKYLTNDIYRFSGRSRIALAIVSATVFAGFTWPFYVQTQSSAHFAQYFFWAAVPASIFLLIAQLSDSGLDAKSVALLGTLAALLAALRPLGAGAVGLEPMWFLLILAARVFGSAFGFLLGVLGMLASALLTGGFGPWLTYQLFAAGLVGLFAGSFPARIKGRAEILLLVFIAILASLIFGLLMDLQFWPWALGGDTQLSYLPGAPIWENLNRFITFHFLSSMAWDIPRAVLTSTLIVITAPAVLSALRRTKTKAAFLTPVEFSARLK</sequence>
<dbReference type="KEGG" id="plan:A1s21148_04105"/>